<proteinExistence type="predicted"/>
<comment type="caution">
    <text evidence="1">The sequence shown here is derived from an EMBL/GenBank/DDBJ whole genome shotgun (WGS) entry which is preliminary data.</text>
</comment>
<protein>
    <submittedName>
        <fullName evidence="1">Uncharacterized protein</fullName>
    </submittedName>
</protein>
<dbReference type="EMBL" id="JACSDY010000001">
    <property type="protein sequence ID" value="KAF7437982.1"/>
    <property type="molecule type" value="Genomic_DNA"/>
</dbReference>
<evidence type="ECO:0000313" key="1">
    <source>
        <dbReference type="EMBL" id="KAF7437982.1"/>
    </source>
</evidence>
<evidence type="ECO:0000313" key="2">
    <source>
        <dbReference type="Proteomes" id="UP000600918"/>
    </source>
</evidence>
<dbReference type="Proteomes" id="UP000600918">
    <property type="component" value="Unassembled WGS sequence"/>
</dbReference>
<dbReference type="AlphaFoldDB" id="A0A834PE17"/>
<reference evidence="1" key="1">
    <citation type="journal article" date="2020" name="G3 (Bethesda)">
        <title>High-Quality Assemblies for Three Invasive Social Wasps from the &lt;i&gt;Vespula&lt;/i&gt; Genus.</title>
        <authorList>
            <person name="Harrop T.W.R."/>
            <person name="Guhlin J."/>
            <person name="McLaughlin G.M."/>
            <person name="Permina E."/>
            <person name="Stockwell P."/>
            <person name="Gilligan J."/>
            <person name="Le Lec M.F."/>
            <person name="Gruber M.A.M."/>
            <person name="Quinn O."/>
            <person name="Lovegrove M."/>
            <person name="Duncan E.J."/>
            <person name="Remnant E.J."/>
            <person name="Van Eeckhoven J."/>
            <person name="Graham B."/>
            <person name="Knapp R.A."/>
            <person name="Langford K.W."/>
            <person name="Kronenberg Z."/>
            <person name="Press M.O."/>
            <person name="Eacker S.M."/>
            <person name="Wilson-Rankin E.E."/>
            <person name="Purcell J."/>
            <person name="Lester P.J."/>
            <person name="Dearden P.K."/>
        </authorList>
    </citation>
    <scope>NUCLEOTIDE SEQUENCE</scope>
    <source>
        <strain evidence="1">Volc-1</strain>
    </source>
</reference>
<sequence>MGLKRTVFDRIGRKKFNKIELIRTRSKNILTDQNSIEQSRFDTTPLCLVRIGSAWFSVTRFSPGWPGSTRPCSTQIQPGWFGSPNLGSGSFGSV</sequence>
<name>A0A834PE17_VESPE</name>
<accession>A0A834PE17</accession>
<organism evidence="1 2">
    <name type="scientific">Vespula pensylvanica</name>
    <name type="common">Western yellow jacket</name>
    <name type="synonym">Wasp</name>
    <dbReference type="NCBI Taxonomy" id="30213"/>
    <lineage>
        <taxon>Eukaryota</taxon>
        <taxon>Metazoa</taxon>
        <taxon>Ecdysozoa</taxon>
        <taxon>Arthropoda</taxon>
        <taxon>Hexapoda</taxon>
        <taxon>Insecta</taxon>
        <taxon>Pterygota</taxon>
        <taxon>Neoptera</taxon>
        <taxon>Endopterygota</taxon>
        <taxon>Hymenoptera</taxon>
        <taxon>Apocrita</taxon>
        <taxon>Aculeata</taxon>
        <taxon>Vespoidea</taxon>
        <taxon>Vespidae</taxon>
        <taxon>Vespinae</taxon>
        <taxon>Vespula</taxon>
    </lineage>
</organism>
<gene>
    <name evidence="1" type="ORF">H0235_000373</name>
</gene>
<keyword evidence="2" id="KW-1185">Reference proteome</keyword>